<feature type="active site" evidence="4">
    <location>
        <position position="75"/>
    </location>
</feature>
<accession>A0A087SFN2</accession>
<evidence type="ECO:0000256" key="5">
    <source>
        <dbReference type="SAM" id="MobiDB-lite"/>
    </source>
</evidence>
<keyword evidence="1 4" id="KW-0489">Methyltransferase</keyword>
<dbReference type="PRINTS" id="PR00105">
    <property type="entry name" value="C5METTRFRASE"/>
</dbReference>
<dbReference type="EMBL" id="KL662108">
    <property type="protein sequence ID" value="KFM24536.1"/>
    <property type="molecule type" value="Genomic_DNA"/>
</dbReference>
<dbReference type="Gene3D" id="3.90.120.10">
    <property type="entry name" value="DNA Methylase, subunit A, domain 2"/>
    <property type="match status" value="1"/>
</dbReference>
<keyword evidence="3 4" id="KW-0949">S-adenosyl-L-methionine</keyword>
<evidence type="ECO:0000256" key="4">
    <source>
        <dbReference type="PROSITE-ProRule" id="PRU01016"/>
    </source>
</evidence>
<dbReference type="InterPro" id="IPR029063">
    <property type="entry name" value="SAM-dependent_MTases_sf"/>
</dbReference>
<reference evidence="6 7" key="1">
    <citation type="journal article" date="2014" name="BMC Genomics">
        <title>Oil accumulation mechanisms of the oleaginous microalga Chlorella protothecoides revealed through its genome, transcriptomes, and proteomes.</title>
        <authorList>
            <person name="Gao C."/>
            <person name="Wang Y."/>
            <person name="Shen Y."/>
            <person name="Yan D."/>
            <person name="He X."/>
            <person name="Dai J."/>
            <person name="Wu Q."/>
        </authorList>
    </citation>
    <scope>NUCLEOTIDE SEQUENCE [LARGE SCALE GENOMIC DNA]</scope>
    <source>
        <strain evidence="6 7">0710</strain>
    </source>
</reference>
<dbReference type="PANTHER" id="PTHR46098">
    <property type="entry name" value="TRNA (CYTOSINE(38)-C(5))-METHYLTRANSFERASE"/>
    <property type="match status" value="1"/>
</dbReference>
<comment type="similarity">
    <text evidence="4">Belongs to the class I-like SAM-binding methyltransferase superfamily. C5-methyltransferase family.</text>
</comment>
<feature type="region of interest" description="Disordered" evidence="5">
    <location>
        <begin position="230"/>
        <end position="330"/>
    </location>
</feature>
<dbReference type="GO" id="GO:0032259">
    <property type="term" value="P:methylation"/>
    <property type="evidence" value="ECO:0007669"/>
    <property type="project" value="UniProtKB-KW"/>
</dbReference>
<dbReference type="PROSITE" id="PS51679">
    <property type="entry name" value="SAM_MT_C5"/>
    <property type="match status" value="1"/>
</dbReference>
<dbReference type="OrthoDB" id="414133at2759"/>
<feature type="compositionally biased region" description="Low complexity" evidence="5">
    <location>
        <begin position="258"/>
        <end position="330"/>
    </location>
</feature>
<dbReference type="InterPro" id="IPR001525">
    <property type="entry name" value="C5_MeTfrase"/>
</dbReference>
<dbReference type="KEGG" id="apro:F751_1528"/>
<gene>
    <name evidence="6" type="ORF">F751_1528</name>
</gene>
<evidence type="ECO:0000256" key="2">
    <source>
        <dbReference type="ARBA" id="ARBA00022679"/>
    </source>
</evidence>
<dbReference type="RefSeq" id="XP_011397424.1">
    <property type="nucleotide sequence ID" value="XM_011399122.1"/>
</dbReference>
<dbReference type="eggNOG" id="KOG0919">
    <property type="taxonomic scope" value="Eukaryota"/>
</dbReference>
<keyword evidence="7" id="KW-1185">Reference proteome</keyword>
<dbReference type="GO" id="GO:0008168">
    <property type="term" value="F:methyltransferase activity"/>
    <property type="evidence" value="ECO:0007669"/>
    <property type="project" value="UniProtKB-KW"/>
</dbReference>
<dbReference type="Pfam" id="PF00145">
    <property type="entry name" value="DNA_methylase"/>
    <property type="match status" value="2"/>
</dbReference>
<evidence type="ECO:0000256" key="1">
    <source>
        <dbReference type="ARBA" id="ARBA00022603"/>
    </source>
</evidence>
<dbReference type="AlphaFoldDB" id="A0A087SFN2"/>
<dbReference type="GO" id="GO:0005634">
    <property type="term" value="C:nucleus"/>
    <property type="evidence" value="ECO:0007669"/>
    <property type="project" value="TreeGrafter"/>
</dbReference>
<name>A0A087SFN2_AUXPR</name>
<dbReference type="Gene3D" id="3.40.50.150">
    <property type="entry name" value="Vaccinia Virus protein VP39"/>
    <property type="match status" value="1"/>
</dbReference>
<organism evidence="6 7">
    <name type="scientific">Auxenochlorella protothecoides</name>
    <name type="common">Green microalga</name>
    <name type="synonym">Chlorella protothecoides</name>
    <dbReference type="NCBI Taxonomy" id="3075"/>
    <lineage>
        <taxon>Eukaryota</taxon>
        <taxon>Viridiplantae</taxon>
        <taxon>Chlorophyta</taxon>
        <taxon>core chlorophytes</taxon>
        <taxon>Trebouxiophyceae</taxon>
        <taxon>Chlorellales</taxon>
        <taxon>Chlorellaceae</taxon>
        <taxon>Auxenochlorella</taxon>
    </lineage>
</organism>
<sequence length="485" mass="49904">MRAVEFYSGLGGLHYALALAVPGAEVVTAFDINDTANDVYQHNFGRRPSQSNIDSLTAARLDRLRAELWLLSPPCQPYTRRGLQRQSADGRAASFLSLLRRLGEMQHPPTALLLENVVGFEASDTCAAMLRTLRDLGYAVLEVLASPTDLGLPYSRPRYFALATRARGAGLARHTLPFVVVRRGEGREPTVLPAREPTTRRPLADFLEADPAAELAGGVRLKLPDDIRFKATNRGSGDVQAEVGRGDAAAEDPPPSPTGAAAAAPGSGPPLAAAGLGPPLAAAGPGPPLAAAGSGPPLAAPGSGPPLAAAGSGASLAAAGSGPPLAAPASATCDEPFRVPDVTLLKNGWCMDVVTPSALRTCCFTKTYGQYIKGSGSVLTLASEDSVRGVMQRFPCLVPGGGGRGGDAPAPSAASLAEALRALDLRFFSPREIANLHGFPPAFAFPPAVTLRQRYALLGNSLHVGVVARLLGHLLAGAGEGGVPG</sequence>
<dbReference type="SUPFAM" id="SSF53335">
    <property type="entry name" value="S-adenosyl-L-methionine-dependent methyltransferases"/>
    <property type="match status" value="1"/>
</dbReference>
<protein>
    <submittedName>
        <fullName evidence="6">DNA (Cytosine-5)-methyltransferase</fullName>
    </submittedName>
</protein>
<keyword evidence="2 4" id="KW-0808">Transferase</keyword>
<proteinExistence type="inferred from homology"/>
<evidence type="ECO:0000313" key="7">
    <source>
        <dbReference type="Proteomes" id="UP000028924"/>
    </source>
</evidence>
<dbReference type="PANTHER" id="PTHR46098:SF1">
    <property type="entry name" value="TRNA (CYTOSINE(38)-C(5))-METHYLTRANSFERASE"/>
    <property type="match status" value="1"/>
</dbReference>
<evidence type="ECO:0000313" key="6">
    <source>
        <dbReference type="EMBL" id="KFM24536.1"/>
    </source>
</evidence>
<dbReference type="Proteomes" id="UP000028924">
    <property type="component" value="Unassembled WGS sequence"/>
</dbReference>
<dbReference type="InterPro" id="IPR050750">
    <property type="entry name" value="C5-MTase"/>
</dbReference>
<dbReference type="STRING" id="3075.A0A087SFN2"/>
<dbReference type="GeneID" id="23612919"/>
<evidence type="ECO:0000256" key="3">
    <source>
        <dbReference type="ARBA" id="ARBA00022691"/>
    </source>
</evidence>